<dbReference type="GO" id="GO:0016787">
    <property type="term" value="F:hydrolase activity"/>
    <property type="evidence" value="ECO:0007669"/>
    <property type="project" value="InterPro"/>
</dbReference>
<keyword evidence="4" id="KW-1185">Reference proteome</keyword>
<dbReference type="KEGG" id="psez:HME7025_02586"/>
<dbReference type="Proteomes" id="UP000245468">
    <property type="component" value="Chromosome"/>
</dbReference>
<dbReference type="AlphaFoldDB" id="A0A2S2DYI7"/>
<dbReference type="InterPro" id="IPR010496">
    <property type="entry name" value="AL/BT2_dom"/>
</dbReference>
<organism evidence="3 4">
    <name type="scientific">Aquirufa nivalisilvae</name>
    <dbReference type="NCBI Taxonomy" id="2516557"/>
    <lineage>
        <taxon>Bacteria</taxon>
        <taxon>Pseudomonadati</taxon>
        <taxon>Bacteroidota</taxon>
        <taxon>Cytophagia</taxon>
        <taxon>Cytophagales</taxon>
        <taxon>Flectobacillaceae</taxon>
        <taxon>Aquirufa</taxon>
    </lineage>
</organism>
<dbReference type="EMBL" id="CP029346">
    <property type="protein sequence ID" value="AWL10426.1"/>
    <property type="molecule type" value="Genomic_DNA"/>
</dbReference>
<evidence type="ECO:0000256" key="1">
    <source>
        <dbReference type="SAM" id="SignalP"/>
    </source>
</evidence>
<evidence type="ECO:0000259" key="2">
    <source>
        <dbReference type="Pfam" id="PF06439"/>
    </source>
</evidence>
<feature type="domain" description="3-keto-alpha-glucoside-1,2-lyase/3-keto-2-hydroxy-glucal hydratase" evidence="2">
    <location>
        <begin position="25"/>
        <end position="207"/>
    </location>
</feature>
<name>A0A2S2DYI7_9BACT</name>
<proteinExistence type="predicted"/>
<sequence>MKSLIWIGLLSFVCIPLCFAQSPKTISLFDGKTFRGWEGDTLHTWRIEKDMIIGGSLENTVPHNDFLCTQKIYSNFILKLKIKLTGDQGFINSGVQFRSKRLSNPAYEMIGYQADFGKDYWASLYDESRRNKTLVKPNDQEVLTWIKFNDWNEYEIKAINNQIRLYINGHMSVDYTEMDASIPQSGLIGIQIHGGGKAQVAVKDIMIQELP</sequence>
<evidence type="ECO:0000313" key="4">
    <source>
        <dbReference type="Proteomes" id="UP000245468"/>
    </source>
</evidence>
<dbReference type="Gene3D" id="2.60.120.560">
    <property type="entry name" value="Exo-inulinase, domain 1"/>
    <property type="match status" value="1"/>
</dbReference>
<reference evidence="4" key="1">
    <citation type="submission" date="2018-05" db="EMBL/GenBank/DDBJ databases">
        <title>Pseudarcicella sp. HME7025 Genome sequencing and assembly.</title>
        <authorList>
            <person name="Kim H."/>
            <person name="Kang H."/>
            <person name="Joh K."/>
        </authorList>
    </citation>
    <scope>NUCLEOTIDE SEQUENCE [LARGE SCALE GENOMIC DNA]</scope>
    <source>
        <strain evidence="4">HME7025</strain>
    </source>
</reference>
<dbReference type="Pfam" id="PF06439">
    <property type="entry name" value="3keto-disac_hyd"/>
    <property type="match status" value="1"/>
</dbReference>
<feature type="signal peptide" evidence="1">
    <location>
        <begin position="1"/>
        <end position="20"/>
    </location>
</feature>
<accession>A0A2S2DYI7</accession>
<feature type="chain" id="PRO_5015546822" description="3-keto-alpha-glucoside-1,2-lyase/3-keto-2-hydroxy-glucal hydratase domain-containing protein" evidence="1">
    <location>
        <begin position="21"/>
        <end position="211"/>
    </location>
</feature>
<keyword evidence="1" id="KW-0732">Signal</keyword>
<dbReference type="RefSeq" id="WP_109324675.1">
    <property type="nucleotide sequence ID" value="NZ_CP029346.1"/>
</dbReference>
<dbReference type="OrthoDB" id="929868at2"/>
<evidence type="ECO:0000313" key="3">
    <source>
        <dbReference type="EMBL" id="AWL10426.1"/>
    </source>
</evidence>
<gene>
    <name evidence="3" type="ORF">HME7025_02586</name>
</gene>
<protein>
    <recommendedName>
        <fullName evidence="2">3-keto-alpha-glucoside-1,2-lyase/3-keto-2-hydroxy-glucal hydratase domain-containing protein</fullName>
    </recommendedName>
</protein>